<dbReference type="PANTHER" id="PTHR13334">
    <property type="entry name" value="MITOCHONDRIAL 28S RIBOSOMAL PROTEIN S10"/>
    <property type="match status" value="1"/>
</dbReference>
<accession>A0A1B6DFF4</accession>
<reference evidence="9" key="1">
    <citation type="submission" date="2015-12" db="EMBL/GenBank/DDBJ databases">
        <title>De novo transcriptome assembly of four potential Pierce s Disease insect vectors from Arizona vineyards.</title>
        <authorList>
            <person name="Tassone E.E."/>
        </authorList>
    </citation>
    <scope>NUCLEOTIDE SEQUENCE</scope>
</reference>
<evidence type="ECO:0000256" key="4">
    <source>
        <dbReference type="ARBA" id="ARBA00023128"/>
    </source>
</evidence>
<dbReference type="Gene3D" id="3.30.70.600">
    <property type="entry name" value="Ribosomal protein S10 domain"/>
    <property type="match status" value="1"/>
</dbReference>
<evidence type="ECO:0000256" key="7">
    <source>
        <dbReference type="ARBA" id="ARBA00035544"/>
    </source>
</evidence>
<dbReference type="AlphaFoldDB" id="A0A1B6DFF4"/>
<dbReference type="Pfam" id="PF00338">
    <property type="entry name" value="Ribosomal_S10"/>
    <property type="match status" value="1"/>
</dbReference>
<dbReference type="InterPro" id="IPR027486">
    <property type="entry name" value="Ribosomal_uS10_dom"/>
</dbReference>
<dbReference type="EMBL" id="GEDC01012867">
    <property type="protein sequence ID" value="JAS24431.1"/>
    <property type="molecule type" value="Transcribed_RNA"/>
</dbReference>
<feature type="domain" description="Small ribosomal subunit protein uS10" evidence="8">
    <location>
        <begin position="73"/>
        <end position="171"/>
    </location>
</feature>
<evidence type="ECO:0000256" key="5">
    <source>
        <dbReference type="ARBA" id="ARBA00023274"/>
    </source>
</evidence>
<organism evidence="9">
    <name type="scientific">Clastoptera arizonana</name>
    <name type="common">Arizona spittle bug</name>
    <dbReference type="NCBI Taxonomy" id="38151"/>
    <lineage>
        <taxon>Eukaryota</taxon>
        <taxon>Metazoa</taxon>
        <taxon>Ecdysozoa</taxon>
        <taxon>Arthropoda</taxon>
        <taxon>Hexapoda</taxon>
        <taxon>Insecta</taxon>
        <taxon>Pterygota</taxon>
        <taxon>Neoptera</taxon>
        <taxon>Paraneoptera</taxon>
        <taxon>Hemiptera</taxon>
        <taxon>Auchenorrhyncha</taxon>
        <taxon>Cercopoidea</taxon>
        <taxon>Clastopteridae</taxon>
        <taxon>Clastoptera</taxon>
    </lineage>
</organism>
<dbReference type="GO" id="GO:0005763">
    <property type="term" value="C:mitochondrial small ribosomal subunit"/>
    <property type="evidence" value="ECO:0007669"/>
    <property type="project" value="InterPro"/>
</dbReference>
<comment type="subcellular location">
    <subcellularLocation>
        <location evidence="1">Mitochondrion</location>
    </subcellularLocation>
</comment>
<dbReference type="InterPro" id="IPR036838">
    <property type="entry name" value="Ribosomal_uS10_dom_sf"/>
</dbReference>
<evidence type="ECO:0000259" key="8">
    <source>
        <dbReference type="SMART" id="SM01403"/>
    </source>
</evidence>
<dbReference type="SUPFAM" id="SSF54999">
    <property type="entry name" value="Ribosomal protein S10"/>
    <property type="match status" value="1"/>
</dbReference>
<evidence type="ECO:0000256" key="1">
    <source>
        <dbReference type="ARBA" id="ARBA00004173"/>
    </source>
</evidence>
<proteinExistence type="inferred from homology"/>
<sequence length="196" mass="22521">MFSIIGRLRGTLNQLATHNLNNPGVKILSLNNGTISWSHPAYIHLLPTNFNNIKPISSTEEEESLDKLFKIIEIEVKGNDPAVLKSYTWFAITAANHLGIEVGKSWTPRRPNHERYTLLRSIHVNKNCRVQYEFRTYYHFMQFHRLTGSTADTYLEYIQRNLPEGVAMKVTKVALEKIPGHLKPPVKQIEEAKIVE</sequence>
<dbReference type="InterPro" id="IPR040055">
    <property type="entry name" value="Ribosomal_uS10m"/>
</dbReference>
<evidence type="ECO:0000313" key="9">
    <source>
        <dbReference type="EMBL" id="JAS24431.1"/>
    </source>
</evidence>
<keyword evidence="5" id="KW-0687">Ribonucleoprotein</keyword>
<dbReference type="PANTHER" id="PTHR13334:SF4">
    <property type="entry name" value="SMALL RIBOSOMAL SUBUNIT PROTEIN US10M"/>
    <property type="match status" value="1"/>
</dbReference>
<evidence type="ECO:0000256" key="2">
    <source>
        <dbReference type="ARBA" id="ARBA00007102"/>
    </source>
</evidence>
<comment type="similarity">
    <text evidence="2">Belongs to the universal ribosomal protein uS10 family.</text>
</comment>
<name>A0A1B6DFF4_9HEMI</name>
<dbReference type="SMART" id="SM01403">
    <property type="entry name" value="Ribosomal_S10"/>
    <property type="match status" value="1"/>
</dbReference>
<keyword evidence="3" id="KW-0689">Ribosomal protein</keyword>
<protein>
    <recommendedName>
        <fullName evidence="6">Small ribosomal subunit protein uS10m</fullName>
    </recommendedName>
    <alternativeName>
        <fullName evidence="7">28S ribosomal protein S10, mitochondrial</fullName>
    </alternativeName>
</protein>
<evidence type="ECO:0000256" key="3">
    <source>
        <dbReference type="ARBA" id="ARBA00022980"/>
    </source>
</evidence>
<evidence type="ECO:0000256" key="6">
    <source>
        <dbReference type="ARBA" id="ARBA00035261"/>
    </source>
</evidence>
<keyword evidence="4" id="KW-0496">Mitochondrion</keyword>
<gene>
    <name evidence="9" type="ORF">g.2744</name>
</gene>